<dbReference type="InterPro" id="IPR015943">
    <property type="entry name" value="WD40/YVTN_repeat-like_dom_sf"/>
</dbReference>
<evidence type="ECO:0008006" key="3">
    <source>
        <dbReference type="Google" id="ProtNLM"/>
    </source>
</evidence>
<reference evidence="1 2" key="1">
    <citation type="submission" date="2018-04" db="EMBL/GenBank/DDBJ databases">
        <title>Genome sequencing of Flavobacterium sp. HYN0059.</title>
        <authorList>
            <person name="Yi H."/>
            <person name="Baek C."/>
        </authorList>
    </citation>
    <scope>NUCLEOTIDE SEQUENCE [LARGE SCALE GENOMIC DNA]</scope>
    <source>
        <strain evidence="1 2">HYN0059</strain>
    </source>
</reference>
<dbReference type="InterPro" id="IPR011044">
    <property type="entry name" value="Quino_amine_DH_bsu"/>
</dbReference>
<evidence type="ECO:0000313" key="2">
    <source>
        <dbReference type="Proteomes" id="UP000244929"/>
    </source>
</evidence>
<dbReference type="OrthoDB" id="8432779at2"/>
<dbReference type="Pfam" id="PF07676">
    <property type="entry name" value="PD40"/>
    <property type="match status" value="1"/>
</dbReference>
<dbReference type="KEGG" id="falb:HYN59_09795"/>
<dbReference type="EMBL" id="CP029186">
    <property type="protein sequence ID" value="AWH85387.1"/>
    <property type="molecule type" value="Genomic_DNA"/>
</dbReference>
<dbReference type="SUPFAM" id="SSF50969">
    <property type="entry name" value="YVTN repeat-like/Quinoprotein amine dehydrogenase"/>
    <property type="match status" value="1"/>
</dbReference>
<dbReference type="Proteomes" id="UP000244929">
    <property type="component" value="Chromosome"/>
</dbReference>
<organism evidence="1 2">
    <name type="scientific">Flavobacterium album</name>
    <dbReference type="NCBI Taxonomy" id="2175091"/>
    <lineage>
        <taxon>Bacteria</taxon>
        <taxon>Pseudomonadati</taxon>
        <taxon>Bacteroidota</taxon>
        <taxon>Flavobacteriia</taxon>
        <taxon>Flavobacteriales</taxon>
        <taxon>Flavobacteriaceae</taxon>
        <taxon>Flavobacterium</taxon>
    </lineage>
</organism>
<dbReference type="InterPro" id="IPR011659">
    <property type="entry name" value="WD40"/>
</dbReference>
<accession>A0A2S1QY90</accession>
<sequence length="413" mass="47207">MSTDLYGIRILKKEPEQKKITMKVIVVYYDVAYKSHEPLPMDKSLFLRVLCDNGGDAFIGKEIAQYEWLDEDWVAANAYKYIDHVKQLSTKNYPIKNWDGYHDFYYGEGPWTDEEKLVQADYEVYVSDARLFEHLEEGESWGTTSYETQSYVHPGAAAPFMPDLSSEVVALEPFPGIEQETDRLVFTSDSSKLIASNSDNEIVCYDTATWEELWRVKFDGMFGEMKIDEAQGIVWLTDYNKVAGVVDIATGEVSDKEPKTTLRGFSSTGKYSVDYMEDEFVDLGDGRKIEQPGAIEALAFSNDDKLIAMGGGSYRFVDIWDLDTFERLYTINTNERSRRLAFSPDSKYISVVSFDKLMIYEVATGKLLMKSIKRDNTTFGTPVWSPDGKYFAINDYNFYGYDGHTAIYKIGME</sequence>
<name>A0A2S1QY90_9FLAO</name>
<dbReference type="AlphaFoldDB" id="A0A2S1QY90"/>
<dbReference type="RefSeq" id="WP_108778089.1">
    <property type="nucleotide sequence ID" value="NZ_CP029186.1"/>
</dbReference>
<gene>
    <name evidence="1" type="ORF">HYN59_09795</name>
</gene>
<evidence type="ECO:0000313" key="1">
    <source>
        <dbReference type="EMBL" id="AWH85387.1"/>
    </source>
</evidence>
<proteinExistence type="predicted"/>
<protein>
    <recommendedName>
        <fullName evidence="3">WD40 repeat domain-containing protein</fullName>
    </recommendedName>
</protein>
<dbReference type="Gene3D" id="2.130.10.10">
    <property type="entry name" value="YVTN repeat-like/Quinoprotein amine dehydrogenase"/>
    <property type="match status" value="1"/>
</dbReference>
<keyword evidence="2" id="KW-1185">Reference proteome</keyword>